<evidence type="ECO:0000313" key="3">
    <source>
        <dbReference type="Proteomes" id="UP000324101"/>
    </source>
</evidence>
<dbReference type="OrthoDB" id="4103156at2"/>
<evidence type="ECO:0000256" key="1">
    <source>
        <dbReference type="SAM" id="MobiDB-lite"/>
    </source>
</evidence>
<dbReference type="Proteomes" id="UP000324101">
    <property type="component" value="Chromosome"/>
</dbReference>
<sequence>MPDDLRSLALDVPLLTDRVLLELANSLVVAEDLTTYRREQSFSATLLARIVGRERQRELLTTRALVDGQRSLVDWATELSGQARISDLALARVAACLGETRRRVEEVGGQSAARLSELADVVARIAEACETRFTEAESRLAALEEQQAATELGLQAEDALAISVGRWTAGQSYSGLPWPVQVVMLSAEIAAGPAGAHSFRSGRDAYVERLIHAVMNVVRPGTPQGRFILVDLLDEGCSTTAPDRLRLAAEILGSGLAPSLVAPAGPLSAVAATAVELWTLPGTARPPRPTETAAALVRRRHGWWTPRTGTAGHFVERVVKEQAAAARTLRQRAARAATEPVPAAYAPGAGTSHGPATTPQARA</sequence>
<evidence type="ECO:0000313" key="2">
    <source>
        <dbReference type="EMBL" id="QES57547.1"/>
    </source>
</evidence>
<gene>
    <name evidence="2" type="ORF">DEJ51_27950</name>
</gene>
<feature type="compositionally biased region" description="Polar residues" evidence="1">
    <location>
        <begin position="354"/>
        <end position="363"/>
    </location>
</feature>
<reference evidence="2 3" key="1">
    <citation type="submission" date="2018-05" db="EMBL/GenBank/DDBJ databases">
        <title>Streptomyces venezuelae.</title>
        <authorList>
            <person name="Kim W."/>
            <person name="Lee N."/>
            <person name="Cho B.-K."/>
        </authorList>
    </citation>
    <scope>NUCLEOTIDE SEQUENCE [LARGE SCALE GENOMIC DNA]</scope>
    <source>
        <strain evidence="2 3">ATCC 21018</strain>
    </source>
</reference>
<accession>A0A5P2DTB6</accession>
<dbReference type="AlphaFoldDB" id="A0A5P2DTB6"/>
<name>A0A5P2DTB6_STRVZ</name>
<dbReference type="RefSeq" id="WP_150260348.1">
    <property type="nucleotide sequence ID" value="NZ_CP029189.1"/>
</dbReference>
<proteinExistence type="predicted"/>
<feature type="compositionally biased region" description="Low complexity" evidence="1">
    <location>
        <begin position="336"/>
        <end position="347"/>
    </location>
</feature>
<protein>
    <submittedName>
        <fullName evidence="2">Uncharacterized protein</fullName>
    </submittedName>
</protein>
<dbReference type="EMBL" id="CP029189">
    <property type="protein sequence ID" value="QES57547.1"/>
    <property type="molecule type" value="Genomic_DNA"/>
</dbReference>
<organism evidence="2 3">
    <name type="scientific">Streptomyces venezuelae</name>
    <dbReference type="NCBI Taxonomy" id="54571"/>
    <lineage>
        <taxon>Bacteria</taxon>
        <taxon>Bacillati</taxon>
        <taxon>Actinomycetota</taxon>
        <taxon>Actinomycetes</taxon>
        <taxon>Kitasatosporales</taxon>
        <taxon>Streptomycetaceae</taxon>
        <taxon>Streptomyces</taxon>
    </lineage>
</organism>
<feature type="region of interest" description="Disordered" evidence="1">
    <location>
        <begin position="336"/>
        <end position="363"/>
    </location>
</feature>